<evidence type="ECO:0000256" key="6">
    <source>
        <dbReference type="ARBA" id="ARBA00016919"/>
    </source>
</evidence>
<dbReference type="CDD" id="cd00739">
    <property type="entry name" value="DHPS"/>
    <property type="match status" value="1"/>
</dbReference>
<keyword evidence="9 13" id="KW-0460">Magnesium</keyword>
<dbReference type="PANTHER" id="PTHR20941:SF1">
    <property type="entry name" value="FOLIC ACID SYNTHESIS PROTEIN FOL1"/>
    <property type="match status" value="1"/>
</dbReference>
<proteinExistence type="inferred from homology"/>
<dbReference type="PANTHER" id="PTHR20941">
    <property type="entry name" value="FOLATE SYNTHESIS PROTEINS"/>
    <property type="match status" value="1"/>
</dbReference>
<dbReference type="Proteomes" id="UP000004080">
    <property type="component" value="Unassembled WGS sequence"/>
</dbReference>
<dbReference type="InterPro" id="IPR006390">
    <property type="entry name" value="DHP_synth_dom"/>
</dbReference>
<dbReference type="FunFam" id="3.20.20.20:FF:000006">
    <property type="entry name" value="Dihydropteroate synthase"/>
    <property type="match status" value="1"/>
</dbReference>
<feature type="domain" description="Pterin-binding" evidence="14">
    <location>
        <begin position="27"/>
        <end position="276"/>
    </location>
</feature>
<evidence type="ECO:0000256" key="4">
    <source>
        <dbReference type="ARBA" id="ARBA00009503"/>
    </source>
</evidence>
<evidence type="ECO:0000256" key="7">
    <source>
        <dbReference type="ARBA" id="ARBA00022679"/>
    </source>
</evidence>
<dbReference type="InterPro" id="IPR000489">
    <property type="entry name" value="Pterin-binding_dom"/>
</dbReference>
<dbReference type="Gene3D" id="3.20.20.20">
    <property type="entry name" value="Dihydropteroate synthase-like"/>
    <property type="match status" value="1"/>
</dbReference>
<evidence type="ECO:0000256" key="5">
    <source>
        <dbReference type="ARBA" id="ARBA00012458"/>
    </source>
</evidence>
<dbReference type="Pfam" id="PF00809">
    <property type="entry name" value="Pterin_bind"/>
    <property type="match status" value="1"/>
</dbReference>
<dbReference type="PROSITE" id="PS50972">
    <property type="entry name" value="PTERIN_BINDING"/>
    <property type="match status" value="1"/>
</dbReference>
<dbReference type="AlphaFoldDB" id="I8UB44"/>
<evidence type="ECO:0000256" key="1">
    <source>
        <dbReference type="ARBA" id="ARBA00000012"/>
    </source>
</evidence>
<evidence type="ECO:0000256" key="10">
    <source>
        <dbReference type="ARBA" id="ARBA00022909"/>
    </source>
</evidence>
<dbReference type="eggNOG" id="COG0294">
    <property type="taxonomic scope" value="Bacteria"/>
</dbReference>
<dbReference type="InterPro" id="IPR011005">
    <property type="entry name" value="Dihydropteroate_synth-like_sf"/>
</dbReference>
<protein>
    <recommendedName>
        <fullName evidence="6 13">Dihydropteroate synthase</fullName>
        <shortName evidence="13">DHPS</shortName>
        <ecNumber evidence="5 13">2.5.1.15</ecNumber>
    </recommendedName>
    <alternativeName>
        <fullName evidence="11 13">Dihydropteroate pyrophosphorylase</fullName>
    </alternativeName>
</protein>
<evidence type="ECO:0000256" key="2">
    <source>
        <dbReference type="ARBA" id="ARBA00001946"/>
    </source>
</evidence>
<dbReference type="NCBIfam" id="TIGR01496">
    <property type="entry name" value="DHPS"/>
    <property type="match status" value="1"/>
</dbReference>
<dbReference type="GO" id="GO:0046872">
    <property type="term" value="F:metal ion binding"/>
    <property type="evidence" value="ECO:0007669"/>
    <property type="project" value="UniProtKB-KW"/>
</dbReference>
<dbReference type="EC" id="2.5.1.15" evidence="5 13"/>
<comment type="cofactor">
    <cofactor evidence="2 13">
        <name>Mg(2+)</name>
        <dbReference type="ChEBI" id="CHEBI:18420"/>
    </cofactor>
</comment>
<organism evidence="15 16">
    <name type="scientific">Fictibacillus macauensis ZFHKF-1</name>
    <dbReference type="NCBI Taxonomy" id="1196324"/>
    <lineage>
        <taxon>Bacteria</taxon>
        <taxon>Bacillati</taxon>
        <taxon>Bacillota</taxon>
        <taxon>Bacilli</taxon>
        <taxon>Bacillales</taxon>
        <taxon>Fictibacillaceae</taxon>
        <taxon>Fictibacillus</taxon>
    </lineage>
</organism>
<evidence type="ECO:0000313" key="15">
    <source>
        <dbReference type="EMBL" id="EIT84160.1"/>
    </source>
</evidence>
<name>I8UB44_9BACL</name>
<gene>
    <name evidence="15" type="ORF">A374_16593</name>
</gene>
<evidence type="ECO:0000256" key="13">
    <source>
        <dbReference type="RuleBase" id="RU361205"/>
    </source>
</evidence>
<keyword evidence="8 13" id="KW-0479">Metal-binding</keyword>
<dbReference type="EMBL" id="AKKV01000038">
    <property type="protein sequence ID" value="EIT84160.1"/>
    <property type="molecule type" value="Genomic_DNA"/>
</dbReference>
<dbReference type="InterPro" id="IPR045031">
    <property type="entry name" value="DHP_synth-like"/>
</dbReference>
<evidence type="ECO:0000256" key="12">
    <source>
        <dbReference type="ARBA" id="ARBA00053449"/>
    </source>
</evidence>
<comment type="function">
    <text evidence="12 13">Catalyzes the condensation of para-aminobenzoate (pABA) with 6-hydroxymethyl-7,8-dihydropterin diphosphate (DHPt-PP) to form 7,8-dihydropteroate (H2Pte), the immediate precursor of folate derivatives.</text>
</comment>
<dbReference type="GO" id="GO:0046656">
    <property type="term" value="P:folic acid biosynthetic process"/>
    <property type="evidence" value="ECO:0007669"/>
    <property type="project" value="UniProtKB-KW"/>
</dbReference>
<reference evidence="15 16" key="1">
    <citation type="journal article" date="2012" name="J. Bacteriol.">
        <title>Genome of Bacillus macauensis ZFHKF-1, a Long-Chain-Forming Bacterium.</title>
        <authorList>
            <person name="Cai L."/>
            <person name="Zhang T."/>
        </authorList>
    </citation>
    <scope>NUCLEOTIDE SEQUENCE [LARGE SCALE GENOMIC DNA]</scope>
    <source>
        <strain evidence="15 16">ZFHKF-1</strain>
    </source>
</reference>
<dbReference type="PATRIC" id="fig|1196324.3.peg.3393"/>
<comment type="similarity">
    <text evidence="4 13">Belongs to the DHPS family.</text>
</comment>
<dbReference type="GO" id="GO:0004156">
    <property type="term" value="F:dihydropteroate synthase activity"/>
    <property type="evidence" value="ECO:0007669"/>
    <property type="project" value="UniProtKB-EC"/>
</dbReference>
<dbReference type="PROSITE" id="PS00793">
    <property type="entry name" value="DHPS_2"/>
    <property type="match status" value="1"/>
</dbReference>
<sequence length="284" mass="30868">MEQKMMTNDRSRIIRCGKHTLDLSKKTYIMGILNATPDSFSDGGRFDSVELAVQRAKEMVADGADIIDIGGESTRPGGEKVSLEEELRRVVPVISAVAKAVDVPISVDTYKAEVAHQAIVAGAHIINDVWGAKADPQMAEVASQHRAPIILMHNRTNRDYVEFMPDVLADLKDSVAKVVKAGVSLDAIILDPGIGFVKTQAQNLETMRNLHKIVALGYPVLLGTSRKSMIGHVLDLPVEDRVEGTAATVCLGIERGCSIVRVHDVKAMSRTAKMMDAMLEIGRM</sequence>
<evidence type="ECO:0000256" key="8">
    <source>
        <dbReference type="ARBA" id="ARBA00022723"/>
    </source>
</evidence>
<dbReference type="SUPFAM" id="SSF51717">
    <property type="entry name" value="Dihydropteroate synthetase-like"/>
    <property type="match status" value="1"/>
</dbReference>
<keyword evidence="10 13" id="KW-0289">Folate biosynthesis</keyword>
<keyword evidence="16" id="KW-1185">Reference proteome</keyword>
<dbReference type="STRING" id="1196324.A374_16593"/>
<evidence type="ECO:0000313" key="16">
    <source>
        <dbReference type="Proteomes" id="UP000004080"/>
    </source>
</evidence>
<evidence type="ECO:0000256" key="9">
    <source>
        <dbReference type="ARBA" id="ARBA00022842"/>
    </source>
</evidence>
<evidence type="ECO:0000256" key="3">
    <source>
        <dbReference type="ARBA" id="ARBA00004763"/>
    </source>
</evidence>
<evidence type="ECO:0000256" key="11">
    <source>
        <dbReference type="ARBA" id="ARBA00030193"/>
    </source>
</evidence>
<keyword evidence="7 13" id="KW-0808">Transferase</keyword>
<evidence type="ECO:0000259" key="14">
    <source>
        <dbReference type="PROSITE" id="PS50972"/>
    </source>
</evidence>
<dbReference type="UniPathway" id="UPA00077">
    <property type="reaction ID" value="UER00156"/>
</dbReference>
<dbReference type="PROSITE" id="PS00792">
    <property type="entry name" value="DHPS_1"/>
    <property type="match status" value="1"/>
</dbReference>
<dbReference type="GO" id="GO:0046654">
    <property type="term" value="P:tetrahydrofolate biosynthetic process"/>
    <property type="evidence" value="ECO:0007669"/>
    <property type="project" value="UniProtKB-UniPathway"/>
</dbReference>
<dbReference type="GO" id="GO:0005829">
    <property type="term" value="C:cytosol"/>
    <property type="evidence" value="ECO:0007669"/>
    <property type="project" value="TreeGrafter"/>
</dbReference>
<comment type="catalytic activity">
    <reaction evidence="1">
        <text>(7,8-dihydropterin-6-yl)methyl diphosphate + 4-aminobenzoate = 7,8-dihydropteroate + diphosphate</text>
        <dbReference type="Rhea" id="RHEA:19949"/>
        <dbReference type="ChEBI" id="CHEBI:17836"/>
        <dbReference type="ChEBI" id="CHEBI:17839"/>
        <dbReference type="ChEBI" id="CHEBI:33019"/>
        <dbReference type="ChEBI" id="CHEBI:72950"/>
        <dbReference type="EC" id="2.5.1.15"/>
    </reaction>
</comment>
<comment type="caution">
    <text evidence="15">The sequence shown here is derived from an EMBL/GenBank/DDBJ whole genome shotgun (WGS) entry which is preliminary data.</text>
</comment>
<comment type="pathway">
    <text evidence="3 13">Cofactor biosynthesis; tetrahydrofolate biosynthesis; 7,8-dihydrofolate from 2-amino-4-hydroxy-6-hydroxymethyl-7,8-dihydropteridine diphosphate and 4-aminobenzoate: step 1/2.</text>
</comment>
<accession>I8UB44</accession>